<dbReference type="Pfam" id="PF13302">
    <property type="entry name" value="Acetyltransf_3"/>
    <property type="match status" value="1"/>
</dbReference>
<dbReference type="InterPro" id="IPR016181">
    <property type="entry name" value="Acyl_CoA_acyltransferase"/>
</dbReference>
<name>A0A1Y2BVH7_9FUNG</name>
<evidence type="ECO:0000313" key="3">
    <source>
        <dbReference type="Proteomes" id="UP000193642"/>
    </source>
</evidence>
<dbReference type="InterPro" id="IPR051908">
    <property type="entry name" value="Ribosomal_N-acetyltransferase"/>
</dbReference>
<dbReference type="AlphaFoldDB" id="A0A1Y2BVH7"/>
<evidence type="ECO:0000313" key="2">
    <source>
        <dbReference type="EMBL" id="ORY38788.1"/>
    </source>
</evidence>
<dbReference type="PANTHER" id="PTHR43441:SF3">
    <property type="entry name" value="ACETYLTRANSFERASE"/>
    <property type="match status" value="1"/>
</dbReference>
<evidence type="ECO:0000259" key="1">
    <source>
        <dbReference type="PROSITE" id="PS51186"/>
    </source>
</evidence>
<dbReference type="InterPro" id="IPR000182">
    <property type="entry name" value="GNAT_dom"/>
</dbReference>
<dbReference type="Gene3D" id="3.40.630.30">
    <property type="match status" value="1"/>
</dbReference>
<keyword evidence="3" id="KW-1185">Reference proteome</keyword>
<gene>
    <name evidence="2" type="ORF">BCR33DRAFT_720469</name>
</gene>
<keyword evidence="2" id="KW-0808">Transferase</keyword>
<dbReference type="PROSITE" id="PS51186">
    <property type="entry name" value="GNAT"/>
    <property type="match status" value="1"/>
</dbReference>
<dbReference type="Proteomes" id="UP000193642">
    <property type="component" value="Unassembled WGS sequence"/>
</dbReference>
<protein>
    <submittedName>
        <fullName evidence="2">Acyl-CoA N-acyltransferase</fullName>
    </submittedName>
</protein>
<sequence>MASPKAPIPTQMHTSRLILRAFEDADALPFHEAIEPALPSLRKWISSTTEQNTLQTQQARIRKAQSDWAAGTRYNYLVIERETGCIAGLVGVFNVNWTNRNCTFGYWLVPSCEGKGYAAEAVRQLEAVATGEMGLDRIAIMCDVRNERSARLARKLGYVYEGTLRKEYVGPQGDLTDTLVFSKVRGEEYH</sequence>
<accession>A0A1Y2BVH7</accession>
<organism evidence="2 3">
    <name type="scientific">Rhizoclosmatium globosum</name>
    <dbReference type="NCBI Taxonomy" id="329046"/>
    <lineage>
        <taxon>Eukaryota</taxon>
        <taxon>Fungi</taxon>
        <taxon>Fungi incertae sedis</taxon>
        <taxon>Chytridiomycota</taxon>
        <taxon>Chytridiomycota incertae sedis</taxon>
        <taxon>Chytridiomycetes</taxon>
        <taxon>Chytridiales</taxon>
        <taxon>Chytriomycetaceae</taxon>
        <taxon>Rhizoclosmatium</taxon>
    </lineage>
</organism>
<dbReference type="GO" id="GO:0008999">
    <property type="term" value="F:protein-N-terminal-alanine acetyltransferase activity"/>
    <property type="evidence" value="ECO:0007669"/>
    <property type="project" value="TreeGrafter"/>
</dbReference>
<dbReference type="STRING" id="329046.A0A1Y2BVH7"/>
<reference evidence="2 3" key="1">
    <citation type="submission" date="2016-07" db="EMBL/GenBank/DDBJ databases">
        <title>Pervasive Adenine N6-methylation of Active Genes in Fungi.</title>
        <authorList>
            <consortium name="DOE Joint Genome Institute"/>
            <person name="Mondo S.J."/>
            <person name="Dannebaum R.O."/>
            <person name="Kuo R.C."/>
            <person name="Labutti K."/>
            <person name="Haridas S."/>
            <person name="Kuo A."/>
            <person name="Salamov A."/>
            <person name="Ahrendt S.R."/>
            <person name="Lipzen A."/>
            <person name="Sullivan W."/>
            <person name="Andreopoulos W.B."/>
            <person name="Clum A."/>
            <person name="Lindquist E."/>
            <person name="Daum C."/>
            <person name="Ramamoorthy G.K."/>
            <person name="Gryganskyi A."/>
            <person name="Culley D."/>
            <person name="Magnuson J.K."/>
            <person name="James T.Y."/>
            <person name="O'Malley M.A."/>
            <person name="Stajich J.E."/>
            <person name="Spatafora J.W."/>
            <person name="Visel A."/>
            <person name="Grigoriev I.V."/>
        </authorList>
    </citation>
    <scope>NUCLEOTIDE SEQUENCE [LARGE SCALE GENOMIC DNA]</scope>
    <source>
        <strain evidence="2 3">JEL800</strain>
    </source>
</reference>
<dbReference type="OrthoDB" id="630895at2759"/>
<feature type="domain" description="N-acetyltransferase" evidence="1">
    <location>
        <begin position="28"/>
        <end position="186"/>
    </location>
</feature>
<dbReference type="GO" id="GO:0005737">
    <property type="term" value="C:cytoplasm"/>
    <property type="evidence" value="ECO:0007669"/>
    <property type="project" value="TreeGrafter"/>
</dbReference>
<dbReference type="GO" id="GO:1990189">
    <property type="term" value="F:protein N-terminal-serine acetyltransferase activity"/>
    <property type="evidence" value="ECO:0007669"/>
    <property type="project" value="TreeGrafter"/>
</dbReference>
<dbReference type="PANTHER" id="PTHR43441">
    <property type="entry name" value="RIBOSOMAL-PROTEIN-SERINE ACETYLTRANSFERASE"/>
    <property type="match status" value="1"/>
</dbReference>
<dbReference type="EMBL" id="MCGO01000042">
    <property type="protein sequence ID" value="ORY38788.1"/>
    <property type="molecule type" value="Genomic_DNA"/>
</dbReference>
<comment type="caution">
    <text evidence="2">The sequence shown here is derived from an EMBL/GenBank/DDBJ whole genome shotgun (WGS) entry which is preliminary data.</text>
</comment>
<dbReference type="SUPFAM" id="SSF55729">
    <property type="entry name" value="Acyl-CoA N-acyltransferases (Nat)"/>
    <property type="match status" value="1"/>
</dbReference>
<keyword evidence="2" id="KW-0012">Acyltransferase</keyword>
<proteinExistence type="predicted"/>